<evidence type="ECO:0000256" key="3">
    <source>
        <dbReference type="ARBA" id="ARBA00023457"/>
    </source>
</evidence>
<evidence type="ECO:0000313" key="8">
    <source>
        <dbReference type="EMBL" id="TDN56119.1"/>
    </source>
</evidence>
<organism evidence="8 9">
    <name type="scientific">Azoarcus indigens</name>
    <dbReference type="NCBI Taxonomy" id="29545"/>
    <lineage>
        <taxon>Bacteria</taxon>
        <taxon>Pseudomonadati</taxon>
        <taxon>Pseudomonadota</taxon>
        <taxon>Betaproteobacteria</taxon>
        <taxon>Rhodocyclales</taxon>
        <taxon>Zoogloeaceae</taxon>
        <taxon>Azoarcus</taxon>
    </lineage>
</organism>
<dbReference type="GO" id="GO:0016829">
    <property type="term" value="F:lyase activity"/>
    <property type="evidence" value="ECO:0007669"/>
    <property type="project" value="UniProtKB-KW"/>
</dbReference>
<dbReference type="InterPro" id="IPR050684">
    <property type="entry name" value="HTH-Siroheme_Decarb"/>
</dbReference>
<dbReference type="OrthoDB" id="9806536at2"/>
<keyword evidence="9" id="KW-1185">Reference proteome</keyword>
<feature type="domain" description="Siroheme decarboxylase AsnC-like ligand binding" evidence="6">
    <location>
        <begin position="81"/>
        <end position="172"/>
    </location>
</feature>
<feature type="domain" description="Siroheme decarboxylase NirL-like HTH" evidence="7">
    <location>
        <begin position="24"/>
        <end position="70"/>
    </location>
</feature>
<proteinExistence type="inferred from homology"/>
<comment type="caution">
    <text evidence="8">The sequence shown here is derived from an EMBL/GenBank/DDBJ whole genome shotgun (WGS) entry which is preliminary data.</text>
</comment>
<name>A0A4R6EF44_9RHOO</name>
<dbReference type="Gene3D" id="3.30.70.3460">
    <property type="match status" value="1"/>
</dbReference>
<dbReference type="InterPro" id="IPR040523">
    <property type="entry name" value="AsnC_trans_reg2"/>
</dbReference>
<dbReference type="EC" id="4.1.1.111" evidence="4"/>
<dbReference type="PANTHER" id="PTHR43413:SF1">
    <property type="entry name" value="SIROHEME DECARBOXYLASE NIRL SUBUNIT"/>
    <property type="match status" value="1"/>
</dbReference>
<evidence type="ECO:0000256" key="4">
    <source>
        <dbReference type="ARBA" id="ARBA00023471"/>
    </source>
</evidence>
<accession>A0A4R6EF44</accession>
<dbReference type="InterPro" id="IPR036390">
    <property type="entry name" value="WH_DNA-bd_sf"/>
</dbReference>
<dbReference type="EMBL" id="SNVV01000002">
    <property type="protein sequence ID" value="TDN56119.1"/>
    <property type="molecule type" value="Genomic_DNA"/>
</dbReference>
<evidence type="ECO:0000256" key="2">
    <source>
        <dbReference type="ARBA" id="ARBA00023444"/>
    </source>
</evidence>
<evidence type="ECO:0000313" key="9">
    <source>
        <dbReference type="Proteomes" id="UP000295129"/>
    </source>
</evidence>
<dbReference type="RefSeq" id="WP_133588309.1">
    <property type="nucleotide sequence ID" value="NZ_SNVV01000002.1"/>
</dbReference>
<comment type="catalytic activity">
    <reaction evidence="5">
        <text>siroheme + 2 H(+) = 12,18-didecarboxysiroheme + 2 CO2</text>
        <dbReference type="Rhea" id="RHEA:19093"/>
        <dbReference type="ChEBI" id="CHEBI:15378"/>
        <dbReference type="ChEBI" id="CHEBI:16526"/>
        <dbReference type="ChEBI" id="CHEBI:60052"/>
        <dbReference type="ChEBI" id="CHEBI:140497"/>
        <dbReference type="EC" id="4.1.1.111"/>
    </reaction>
</comment>
<dbReference type="SUPFAM" id="SSF46785">
    <property type="entry name" value="Winged helix' DNA-binding domain"/>
    <property type="match status" value="1"/>
</dbReference>
<reference evidence="8 9" key="1">
    <citation type="submission" date="2019-03" db="EMBL/GenBank/DDBJ databases">
        <title>Genomic Encyclopedia of Type Strains, Phase IV (KMG-IV): sequencing the most valuable type-strain genomes for metagenomic binning, comparative biology and taxonomic classification.</title>
        <authorList>
            <person name="Goeker M."/>
        </authorList>
    </citation>
    <scope>NUCLEOTIDE SEQUENCE [LARGE SCALE GENOMIC DNA]</scope>
    <source>
        <strain evidence="8 9">DSM 12121</strain>
    </source>
</reference>
<comment type="pathway">
    <text evidence="2">Porphyrin-containing compound metabolism.</text>
</comment>
<evidence type="ECO:0000259" key="6">
    <source>
        <dbReference type="Pfam" id="PF17805"/>
    </source>
</evidence>
<gene>
    <name evidence="8" type="ORF">C7389_10254</name>
</gene>
<evidence type="ECO:0000256" key="1">
    <source>
        <dbReference type="ARBA" id="ARBA00023239"/>
    </source>
</evidence>
<dbReference type="InterPro" id="IPR019888">
    <property type="entry name" value="Tscrpt_reg_AsnC-like"/>
</dbReference>
<dbReference type="AlphaFoldDB" id="A0A4R6EF44"/>
<keyword evidence="1" id="KW-0456">Lyase</keyword>
<dbReference type="Proteomes" id="UP000295129">
    <property type="component" value="Unassembled WGS sequence"/>
</dbReference>
<evidence type="ECO:0000256" key="5">
    <source>
        <dbReference type="ARBA" id="ARBA00048470"/>
    </source>
</evidence>
<evidence type="ECO:0000259" key="7">
    <source>
        <dbReference type="Pfam" id="PF22451"/>
    </source>
</evidence>
<dbReference type="SMART" id="SM00344">
    <property type="entry name" value="HTH_ASNC"/>
    <property type="match status" value="1"/>
</dbReference>
<dbReference type="InterPro" id="IPR053953">
    <property type="entry name" value="NirdL-like_HTH"/>
</dbReference>
<sequence length="180" mass="19880">MNAPTSKLISNAPISAGPLLDETDRRLIRATQGGLPLVPQPYLAIAEQLGIGEAEVATRLAAMLENGLIRRIGAVPNHYALGYTANGMSVWDVDDEVVDAAGERIGALACVTHCYRRPRHRPHWPYNLFAMVHGGSREEVRRHVADILLLLMRDFTGRLRGHEVLFSTAILKKTGLRLRD</sequence>
<comment type="similarity">
    <text evidence="3">Belongs to the Ahb/Nir family.</text>
</comment>
<dbReference type="Pfam" id="PF17805">
    <property type="entry name" value="AsnC_trans_reg2"/>
    <property type="match status" value="1"/>
</dbReference>
<protein>
    <recommendedName>
        <fullName evidence="4">siroheme decarboxylase</fullName>
        <ecNumber evidence="4">4.1.1.111</ecNumber>
    </recommendedName>
</protein>
<dbReference type="PANTHER" id="PTHR43413">
    <property type="entry name" value="TRANSCRIPTIONAL REGULATOR, ASNC FAMILY"/>
    <property type="match status" value="1"/>
</dbReference>
<dbReference type="Pfam" id="PF22451">
    <property type="entry name" value="NirdL-like_HTH"/>
    <property type="match status" value="1"/>
</dbReference>